<keyword evidence="2" id="KW-1185">Reference proteome</keyword>
<gene>
    <name evidence="1" type="ORF">WJX74_002094</name>
</gene>
<comment type="caution">
    <text evidence="1">The sequence shown here is derived from an EMBL/GenBank/DDBJ whole genome shotgun (WGS) entry which is preliminary data.</text>
</comment>
<dbReference type="AlphaFoldDB" id="A0AAW1QZK5"/>
<accession>A0AAW1QZK5</accession>
<organism evidence="1 2">
    <name type="scientific">Apatococcus lobatus</name>
    <dbReference type="NCBI Taxonomy" id="904363"/>
    <lineage>
        <taxon>Eukaryota</taxon>
        <taxon>Viridiplantae</taxon>
        <taxon>Chlorophyta</taxon>
        <taxon>core chlorophytes</taxon>
        <taxon>Trebouxiophyceae</taxon>
        <taxon>Chlorellales</taxon>
        <taxon>Chlorellaceae</taxon>
        <taxon>Apatococcus</taxon>
    </lineage>
</organism>
<proteinExistence type="predicted"/>
<name>A0AAW1QZK5_9CHLO</name>
<dbReference type="Proteomes" id="UP001438707">
    <property type="component" value="Unassembled WGS sequence"/>
</dbReference>
<evidence type="ECO:0000313" key="1">
    <source>
        <dbReference type="EMBL" id="KAK9826969.1"/>
    </source>
</evidence>
<evidence type="ECO:0000313" key="2">
    <source>
        <dbReference type="Proteomes" id="UP001438707"/>
    </source>
</evidence>
<sequence>MGGETWCLQCGKNLMLCMCDAFGDQDKMPTLDNLPAEPTTMTHADHYFRFASIMRNKYCKRWDIFKWIGDYGGFLTSVLKANRSRLLEVARTFVIDLETAPGLGSLVALGEIPQATQRYLRKGQPPLKIPDRLAAQTKTGIRQYVIRAITSVLDGKLSHVTSVDISWVCQLLQAPEASDIELVQKQLLMKTLYCFFQQQWLDKMFSLSCIAVDHTRTYHIVFQ</sequence>
<dbReference type="EMBL" id="JALJOS010000019">
    <property type="protein sequence ID" value="KAK9826969.1"/>
    <property type="molecule type" value="Genomic_DNA"/>
</dbReference>
<reference evidence="1 2" key="1">
    <citation type="journal article" date="2024" name="Nat. Commun.">
        <title>Phylogenomics reveals the evolutionary origins of lichenization in chlorophyte algae.</title>
        <authorList>
            <person name="Puginier C."/>
            <person name="Libourel C."/>
            <person name="Otte J."/>
            <person name="Skaloud P."/>
            <person name="Haon M."/>
            <person name="Grisel S."/>
            <person name="Petersen M."/>
            <person name="Berrin J.G."/>
            <person name="Delaux P.M."/>
            <person name="Dal Grande F."/>
            <person name="Keller J."/>
        </authorList>
    </citation>
    <scope>NUCLEOTIDE SEQUENCE [LARGE SCALE GENOMIC DNA]</scope>
    <source>
        <strain evidence="1 2">SAG 2145</strain>
    </source>
</reference>
<protein>
    <submittedName>
        <fullName evidence="1">Uncharacterized protein</fullName>
    </submittedName>
</protein>